<feature type="region of interest" description="Disordered" evidence="1">
    <location>
        <begin position="146"/>
        <end position="224"/>
    </location>
</feature>
<dbReference type="Proteomes" id="UP001153712">
    <property type="component" value="Chromosome 2"/>
</dbReference>
<feature type="region of interest" description="Disordered" evidence="1">
    <location>
        <begin position="259"/>
        <end position="475"/>
    </location>
</feature>
<feature type="compositionally biased region" description="Pro residues" evidence="1">
    <location>
        <begin position="333"/>
        <end position="342"/>
    </location>
</feature>
<accession>A0A9N9XQR6</accession>
<organism evidence="3 4">
    <name type="scientific">Phyllotreta striolata</name>
    <name type="common">Striped flea beetle</name>
    <name type="synonym">Crioceris striolata</name>
    <dbReference type="NCBI Taxonomy" id="444603"/>
    <lineage>
        <taxon>Eukaryota</taxon>
        <taxon>Metazoa</taxon>
        <taxon>Ecdysozoa</taxon>
        <taxon>Arthropoda</taxon>
        <taxon>Hexapoda</taxon>
        <taxon>Insecta</taxon>
        <taxon>Pterygota</taxon>
        <taxon>Neoptera</taxon>
        <taxon>Endopterygota</taxon>
        <taxon>Coleoptera</taxon>
        <taxon>Polyphaga</taxon>
        <taxon>Cucujiformia</taxon>
        <taxon>Chrysomeloidea</taxon>
        <taxon>Chrysomelidae</taxon>
        <taxon>Galerucinae</taxon>
        <taxon>Alticini</taxon>
        <taxon>Phyllotreta</taxon>
    </lineage>
</organism>
<protein>
    <submittedName>
        <fullName evidence="3">Uncharacterized protein</fullName>
    </submittedName>
</protein>
<feature type="signal peptide" evidence="2">
    <location>
        <begin position="1"/>
        <end position="23"/>
    </location>
</feature>
<feature type="compositionally biased region" description="Pro residues" evidence="1">
    <location>
        <begin position="204"/>
        <end position="222"/>
    </location>
</feature>
<evidence type="ECO:0000313" key="3">
    <source>
        <dbReference type="EMBL" id="CAG9858367.1"/>
    </source>
</evidence>
<dbReference type="EMBL" id="OU900095">
    <property type="protein sequence ID" value="CAG9858367.1"/>
    <property type="molecule type" value="Genomic_DNA"/>
</dbReference>
<feature type="compositionally biased region" description="Pro residues" evidence="1">
    <location>
        <begin position="149"/>
        <end position="161"/>
    </location>
</feature>
<feature type="compositionally biased region" description="Pro residues" evidence="1">
    <location>
        <begin position="169"/>
        <end position="182"/>
    </location>
</feature>
<feature type="chain" id="PRO_5040505701" evidence="2">
    <location>
        <begin position="24"/>
        <end position="956"/>
    </location>
</feature>
<name>A0A9N9XQR6_PHYSR</name>
<feature type="region of interest" description="Disordered" evidence="1">
    <location>
        <begin position="610"/>
        <end position="631"/>
    </location>
</feature>
<evidence type="ECO:0000313" key="4">
    <source>
        <dbReference type="Proteomes" id="UP001153712"/>
    </source>
</evidence>
<proteinExistence type="predicted"/>
<evidence type="ECO:0000256" key="2">
    <source>
        <dbReference type="SAM" id="SignalP"/>
    </source>
</evidence>
<keyword evidence="4" id="KW-1185">Reference proteome</keyword>
<gene>
    <name evidence="3" type="ORF">PHYEVI_LOCUS4756</name>
</gene>
<feature type="compositionally biased region" description="Pro residues" evidence="1">
    <location>
        <begin position="350"/>
        <end position="360"/>
    </location>
</feature>
<dbReference type="AlphaFoldDB" id="A0A9N9XQR6"/>
<keyword evidence="2" id="KW-0732">Signal</keyword>
<feature type="compositionally biased region" description="Low complexity" evidence="1">
    <location>
        <begin position="613"/>
        <end position="626"/>
    </location>
</feature>
<evidence type="ECO:0000256" key="1">
    <source>
        <dbReference type="SAM" id="MobiDB-lite"/>
    </source>
</evidence>
<dbReference type="OrthoDB" id="6630523at2759"/>
<feature type="compositionally biased region" description="Polar residues" evidence="1">
    <location>
        <begin position="446"/>
        <end position="455"/>
    </location>
</feature>
<reference evidence="3" key="1">
    <citation type="submission" date="2022-01" db="EMBL/GenBank/DDBJ databases">
        <authorList>
            <person name="King R."/>
        </authorList>
    </citation>
    <scope>NUCLEOTIDE SEQUENCE</scope>
</reference>
<feature type="compositionally biased region" description="Pro residues" evidence="1">
    <location>
        <begin position="259"/>
        <end position="307"/>
    </location>
</feature>
<sequence>MIRYKNFLLLLVCLTLSIKCEIAQPPRKDAHDGNIANAIQQSSKNDGNPSKPSGWIFSRFNATHQRKPNEDQLPASAEFGGYHYLPPPDDHADCNPCNQEPWVPIAGHNKYQHDFSSLSHNVDNILPNSGYSGLYGIPPSIDYGVPKPSYGPPKNPKPLYGPPKQHYGPPKPLYRPPKPLYGPPQQQYGPPKPLYLPPKQEYGPPVPLYGPPKPEFGPPKPLYGPSSGDDVIFDYMIPPPVQYKIPAIMYGPPNSNYGPPKPNYGPPRPNYGPPKPNYGPPKPNYVPPKPNYGPPKPIYGPPKPEYGPPNSIFNPPPIPLHQPPELNFLPPSIFNPPQPDANPPQVHAAPNPPLFEPPQPDFTVQHLPAPTQSADSTEFHRSPASDFVPPSLDNSYGGAVPPAPHQQFADNPSPQLAEIPLDNGYIPAPAPSDSYGDPVTDDGFQFNRQQDSQPAPSGDGDPSANADLPNHRFNADYPNLGPVQSAPIYDFGNFRVADDAVQVQKSVKVADYVASVEHPINVVQSPLVELHINEDTEQDYQNNYTRIAKNHQNDVEPYKLSDNPIVVDDTHTAASTINTNVSNYGSFEDQANVIKQILIQKGILKQRERSTGVSNSMVPPSPNSKSTWESTSTVKPVQIIVPYTKSYTTLMPTYMPPTPTQSSDWSKYLTTKPSKTSIQSTAVYNIKDLIGASDNRTGKESLPFDVISLQKNIDDWTHQSFSSGKTVNLPQKRIPAEFFTTPDPPTSYSNDIFDHQLAESSRKETAVDADIETNVIVAAEAASTEPAVTSTESARQREAERLQKSSWKSAYVTVSPLTKEKVYVVTPQAYSFVTANPAEADAWSMAPRVENGTATNDASKSRKFSVRIEPQRAGSGEKAPKDSKSAVKVVYSEWPHLINNLQTTTAKPTSVHPLFGLMGITAYTPPSNATIETFVGHSKVVTVVTPSSRIEATKDS</sequence>